<gene>
    <name evidence="5" type="ORF">Vretifemale_9879</name>
</gene>
<sequence>KLVRLYGKFLLTIKNDPWRASEYFTEADRLQEMQNGDAGAGPLLPDGTPLGRMDEIATAVLVISANGDVQMANRQAHILFGYKRGTLEGKPLATLLAPHYGRWLSDHLAYLADCTDHLILAPSPHDHHQQQPEQQQQQQQQQQQRQQQLDGGSSAFCEMVVGMHSDR</sequence>
<keyword evidence="1" id="KW-0675">Receptor</keyword>
<evidence type="ECO:0000313" key="5">
    <source>
        <dbReference type="EMBL" id="GIL80929.1"/>
    </source>
</evidence>
<dbReference type="Gene3D" id="3.30.450.20">
    <property type="entry name" value="PAS domain"/>
    <property type="match status" value="1"/>
</dbReference>
<evidence type="ECO:0000259" key="4">
    <source>
        <dbReference type="PROSITE" id="PS50112"/>
    </source>
</evidence>
<dbReference type="PANTHER" id="PTHR31600">
    <property type="entry name" value="TINY MACROCYSTS PROTEIN B-RELATED"/>
    <property type="match status" value="1"/>
</dbReference>
<dbReference type="PROSITE" id="PS50112">
    <property type="entry name" value="PAS"/>
    <property type="match status" value="1"/>
</dbReference>
<keyword evidence="2" id="KW-0716">Sensory transduction</keyword>
<dbReference type="OrthoDB" id="548149at2759"/>
<dbReference type="CDD" id="cd00130">
    <property type="entry name" value="PAS"/>
    <property type="match status" value="1"/>
</dbReference>
<keyword evidence="6" id="KW-1185">Reference proteome</keyword>
<feature type="non-terminal residue" evidence="5">
    <location>
        <position position="167"/>
    </location>
</feature>
<dbReference type="AlphaFoldDB" id="A0A8J4CFZ5"/>
<keyword evidence="1" id="KW-0157">Chromophore</keyword>
<reference evidence="5" key="1">
    <citation type="journal article" date="2021" name="Proc. Natl. Acad. Sci. U.S.A.">
        <title>Three genomes in the algal genus Volvox reveal the fate of a haploid sex-determining region after a transition to homothallism.</title>
        <authorList>
            <person name="Yamamoto K."/>
            <person name="Hamaji T."/>
            <person name="Kawai-Toyooka H."/>
            <person name="Matsuzaki R."/>
            <person name="Takahashi F."/>
            <person name="Nishimura Y."/>
            <person name="Kawachi M."/>
            <person name="Noguchi H."/>
            <person name="Minakuchi Y."/>
            <person name="Umen J.G."/>
            <person name="Toyoda A."/>
            <person name="Nozaki H."/>
        </authorList>
    </citation>
    <scope>NUCLEOTIDE SEQUENCE</scope>
    <source>
        <strain evidence="5">NIES-3786</strain>
    </source>
</reference>
<dbReference type="GO" id="GO:0009881">
    <property type="term" value="F:photoreceptor activity"/>
    <property type="evidence" value="ECO:0007669"/>
    <property type="project" value="UniProtKB-KW"/>
</dbReference>
<evidence type="ECO:0000256" key="2">
    <source>
        <dbReference type="ARBA" id="ARBA00022606"/>
    </source>
</evidence>
<proteinExistence type="predicted"/>
<dbReference type="EMBL" id="BNCP01000020">
    <property type="protein sequence ID" value="GIL80929.1"/>
    <property type="molecule type" value="Genomic_DNA"/>
</dbReference>
<feature type="domain" description="PAS" evidence="4">
    <location>
        <begin position="53"/>
        <end position="98"/>
    </location>
</feature>
<evidence type="ECO:0000256" key="3">
    <source>
        <dbReference type="SAM" id="MobiDB-lite"/>
    </source>
</evidence>
<dbReference type="Pfam" id="PF25474">
    <property type="entry name" value="TPR_TmcB"/>
    <property type="match status" value="1"/>
</dbReference>
<comment type="caution">
    <text evidence="5">The sequence shown here is derived from an EMBL/GenBank/DDBJ whole genome shotgun (WGS) entry which is preliminary data.</text>
</comment>
<evidence type="ECO:0000313" key="6">
    <source>
        <dbReference type="Proteomes" id="UP000747110"/>
    </source>
</evidence>
<dbReference type="PANTHER" id="PTHR31600:SF2">
    <property type="entry name" value="GAMETE ENRICHED GENE 10 PROTEIN-RELATED"/>
    <property type="match status" value="1"/>
</dbReference>
<organism evidence="5 6">
    <name type="scientific">Volvox reticuliferus</name>
    <dbReference type="NCBI Taxonomy" id="1737510"/>
    <lineage>
        <taxon>Eukaryota</taxon>
        <taxon>Viridiplantae</taxon>
        <taxon>Chlorophyta</taxon>
        <taxon>core chlorophytes</taxon>
        <taxon>Chlorophyceae</taxon>
        <taxon>CS clade</taxon>
        <taxon>Chlamydomonadales</taxon>
        <taxon>Volvocaceae</taxon>
        <taxon>Volvox</taxon>
    </lineage>
</organism>
<dbReference type="SMART" id="SM00091">
    <property type="entry name" value="PAS"/>
    <property type="match status" value="1"/>
</dbReference>
<feature type="compositionally biased region" description="Low complexity" evidence="3">
    <location>
        <begin position="131"/>
        <end position="148"/>
    </location>
</feature>
<accession>A0A8J4CFZ5</accession>
<dbReference type="InterPro" id="IPR000014">
    <property type="entry name" value="PAS"/>
</dbReference>
<feature type="non-terminal residue" evidence="5">
    <location>
        <position position="1"/>
    </location>
</feature>
<feature type="region of interest" description="Disordered" evidence="3">
    <location>
        <begin position="121"/>
        <end position="151"/>
    </location>
</feature>
<dbReference type="SUPFAM" id="SSF55785">
    <property type="entry name" value="PYP-like sensor domain (PAS domain)"/>
    <property type="match status" value="1"/>
</dbReference>
<protein>
    <recommendedName>
        <fullName evidence="4">PAS domain-containing protein</fullName>
    </recommendedName>
</protein>
<evidence type="ECO:0000256" key="1">
    <source>
        <dbReference type="ARBA" id="ARBA00022543"/>
    </source>
</evidence>
<dbReference type="InterPro" id="IPR057352">
    <property type="entry name" value="TPR_TmcB/C"/>
</dbReference>
<dbReference type="InterPro" id="IPR035965">
    <property type="entry name" value="PAS-like_dom_sf"/>
</dbReference>
<dbReference type="Proteomes" id="UP000747110">
    <property type="component" value="Unassembled WGS sequence"/>
</dbReference>
<name>A0A8J4CFZ5_9CHLO</name>
<keyword evidence="1" id="KW-0600">Photoreceptor protein</keyword>
<dbReference type="InterPro" id="IPR052994">
    <property type="entry name" value="Tiny_macrocysts_regulators"/>
</dbReference>